<gene>
    <name evidence="1" type="ORF">NBRC3278_3284</name>
</gene>
<proteinExistence type="predicted"/>
<name>A0A401X8F2_ACEPA</name>
<reference evidence="1 2" key="1">
    <citation type="submission" date="2016-06" db="EMBL/GenBank/DDBJ databases">
        <title>Acetobacter pasteurianus NBRC 3278 whole genome sequencing project.</title>
        <authorList>
            <person name="Matsutani M."/>
            <person name="Shiwa Y."/>
            <person name="Okamoto-Kainuma A."/>
            <person name="Ishikawa M."/>
            <person name="Koizumi Y."/>
            <person name="Yoshikawa H."/>
            <person name="Yakushi T."/>
            <person name="Matsushita K."/>
        </authorList>
    </citation>
    <scope>NUCLEOTIDE SEQUENCE [LARGE SCALE GENOMIC DNA]</scope>
    <source>
        <strain evidence="1 2">NBRC 3278</strain>
    </source>
</reference>
<comment type="caution">
    <text evidence="1">The sequence shown here is derived from an EMBL/GenBank/DDBJ whole genome shotgun (WGS) entry which is preliminary data.</text>
</comment>
<protein>
    <submittedName>
        <fullName evidence="1">Uncharacterized protein</fullName>
    </submittedName>
</protein>
<dbReference type="AlphaFoldDB" id="A0A401X8F2"/>
<dbReference type="Proteomes" id="UP000287385">
    <property type="component" value="Unassembled WGS sequence"/>
</dbReference>
<evidence type="ECO:0000313" key="2">
    <source>
        <dbReference type="Proteomes" id="UP000287385"/>
    </source>
</evidence>
<sequence length="38" mass="4334">MKTKHMMRDFRAVLRKNNAKHTAEIVLAAKTSIHEQAG</sequence>
<dbReference type="EMBL" id="BDEV01000165">
    <property type="protein sequence ID" value="GCD64191.1"/>
    <property type="molecule type" value="Genomic_DNA"/>
</dbReference>
<accession>A0A401X8F2</accession>
<evidence type="ECO:0000313" key="1">
    <source>
        <dbReference type="EMBL" id="GCD64191.1"/>
    </source>
</evidence>
<organism evidence="1 2">
    <name type="scientific">Acetobacter pasteurianus NBRC 3278</name>
    <dbReference type="NCBI Taxonomy" id="1226660"/>
    <lineage>
        <taxon>Bacteria</taxon>
        <taxon>Pseudomonadati</taxon>
        <taxon>Pseudomonadota</taxon>
        <taxon>Alphaproteobacteria</taxon>
        <taxon>Acetobacterales</taxon>
        <taxon>Acetobacteraceae</taxon>
        <taxon>Acetobacter</taxon>
    </lineage>
</organism>
<keyword evidence="2" id="KW-1185">Reference proteome</keyword>